<dbReference type="AlphaFoldDB" id="A0A0S4WE61"/>
<sequence length="160" mass="18299">MLVANHFRQIQYQPGKSVAKIVDSNCRHPEKTSRAAPRCKFVGSRLASPVINALLQLFALSLLGERFVDVVHKVFTVPPRKPDSSPDWGGRHDPELHPWTRDLLRLWIRRHQSRCRSASEKAHANKETVRTAFRKNCRRDGCGQERLRLFGTPRSVLAPC</sequence>
<gene>
    <name evidence="1" type="ORF">TO10_v1_240003</name>
</gene>
<name>A0A0S4WE61_RALSL</name>
<proteinExistence type="predicted"/>
<dbReference type="EMBL" id="LN899827">
    <property type="protein sequence ID" value="CUV45016.1"/>
    <property type="molecule type" value="Genomic_DNA"/>
</dbReference>
<protein>
    <submittedName>
        <fullName evidence="1">Uncharacterized protein</fullName>
    </submittedName>
</protein>
<organism evidence="1">
    <name type="scientific">Ralstonia solanacearum</name>
    <name type="common">Pseudomonas solanacearum</name>
    <dbReference type="NCBI Taxonomy" id="305"/>
    <lineage>
        <taxon>Bacteria</taxon>
        <taxon>Pseudomonadati</taxon>
        <taxon>Pseudomonadota</taxon>
        <taxon>Betaproteobacteria</taxon>
        <taxon>Burkholderiales</taxon>
        <taxon>Burkholderiaceae</taxon>
        <taxon>Ralstonia</taxon>
        <taxon>Ralstonia solanacearum species complex</taxon>
    </lineage>
</organism>
<reference evidence="1" key="1">
    <citation type="submission" date="2015-10" db="EMBL/GenBank/DDBJ databases">
        <authorList>
            <person name="Gilbert D.G."/>
        </authorList>
    </citation>
    <scope>NUCLEOTIDE SEQUENCE</scope>
    <source>
        <strain evidence="1">Phyl III-seqv23</strain>
    </source>
</reference>
<accession>A0A0S4WE61</accession>
<evidence type="ECO:0000313" key="1">
    <source>
        <dbReference type="EMBL" id="CUV45016.1"/>
    </source>
</evidence>